<protein>
    <submittedName>
        <fullName evidence="3">Uncharacterized protein</fullName>
    </submittedName>
</protein>
<evidence type="ECO:0000313" key="4">
    <source>
        <dbReference type="Proteomes" id="UP000184452"/>
    </source>
</evidence>
<accession>A0A1M6GI67</accession>
<proteinExistence type="predicted"/>
<evidence type="ECO:0000313" key="3">
    <source>
        <dbReference type="EMBL" id="SHJ09592.1"/>
    </source>
</evidence>
<name>A0A1M6GI67_9ACTN</name>
<sequence>MSWITKTPRPGYGRHRPTGRLRRNGTVGLSRPHRTIRSGYDVFCGDPGTSGYTACAAQTQLFSLASAIPALLGLALLVAAFAAPGVRDDRLLRTRTLAYSLTAWAIAAGTYVIGALPSF</sequence>
<dbReference type="Proteomes" id="UP000184452">
    <property type="component" value="Unassembled WGS sequence"/>
</dbReference>
<evidence type="ECO:0000256" key="2">
    <source>
        <dbReference type="SAM" id="Phobius"/>
    </source>
</evidence>
<keyword evidence="2" id="KW-0472">Membrane</keyword>
<keyword evidence="2" id="KW-1133">Transmembrane helix</keyword>
<dbReference type="AlphaFoldDB" id="A0A1M6GI67"/>
<evidence type="ECO:0000256" key="1">
    <source>
        <dbReference type="SAM" id="MobiDB-lite"/>
    </source>
</evidence>
<dbReference type="EMBL" id="FQZK01000003">
    <property type="protein sequence ID" value="SHJ09592.1"/>
    <property type="molecule type" value="Genomic_DNA"/>
</dbReference>
<feature type="transmembrane region" description="Helical" evidence="2">
    <location>
        <begin position="96"/>
        <end position="116"/>
    </location>
</feature>
<keyword evidence="4" id="KW-1185">Reference proteome</keyword>
<organism evidence="3 4">
    <name type="scientific">Nocardiopsis flavescens</name>
    <dbReference type="NCBI Taxonomy" id="758803"/>
    <lineage>
        <taxon>Bacteria</taxon>
        <taxon>Bacillati</taxon>
        <taxon>Actinomycetota</taxon>
        <taxon>Actinomycetes</taxon>
        <taxon>Streptosporangiales</taxon>
        <taxon>Nocardiopsidaceae</taxon>
        <taxon>Nocardiopsis</taxon>
    </lineage>
</organism>
<feature type="compositionally biased region" description="Basic residues" evidence="1">
    <location>
        <begin position="12"/>
        <end position="23"/>
    </location>
</feature>
<keyword evidence="2" id="KW-0812">Transmembrane</keyword>
<feature type="transmembrane region" description="Helical" evidence="2">
    <location>
        <begin position="61"/>
        <end position="84"/>
    </location>
</feature>
<reference evidence="3 4" key="1">
    <citation type="submission" date="2016-11" db="EMBL/GenBank/DDBJ databases">
        <authorList>
            <person name="Jaros S."/>
            <person name="Januszkiewicz K."/>
            <person name="Wedrychowicz H."/>
        </authorList>
    </citation>
    <scope>NUCLEOTIDE SEQUENCE [LARGE SCALE GENOMIC DNA]</scope>
    <source>
        <strain evidence="3 4">CGMCC 4.5723</strain>
    </source>
</reference>
<feature type="region of interest" description="Disordered" evidence="1">
    <location>
        <begin position="1"/>
        <end position="28"/>
    </location>
</feature>
<gene>
    <name evidence="3" type="ORF">SAMN05421803_103421</name>
</gene>